<reference evidence="5" key="1">
    <citation type="submission" date="2023-07" db="EMBL/GenBank/DDBJ databases">
        <title>Chromosome-level Genome Assembly of Striped Snakehead (Channa striata).</title>
        <authorList>
            <person name="Liu H."/>
        </authorList>
    </citation>
    <scope>NUCLEOTIDE SEQUENCE</scope>
    <source>
        <strain evidence="5">Gz</strain>
        <tissue evidence="5">Muscle</tissue>
    </source>
</reference>
<dbReference type="PANTHER" id="PTHR11481">
    <property type="entry name" value="IMMUNOGLOBULIN FC RECEPTOR"/>
    <property type="match status" value="1"/>
</dbReference>
<dbReference type="SUPFAM" id="SSF48726">
    <property type="entry name" value="Immunoglobulin"/>
    <property type="match status" value="2"/>
</dbReference>
<keyword evidence="3" id="KW-0472">Membrane</keyword>
<evidence type="ECO:0000313" key="6">
    <source>
        <dbReference type="Proteomes" id="UP001187415"/>
    </source>
</evidence>
<dbReference type="InterPro" id="IPR036179">
    <property type="entry name" value="Ig-like_dom_sf"/>
</dbReference>
<dbReference type="GO" id="GO:0007166">
    <property type="term" value="P:cell surface receptor signaling pathway"/>
    <property type="evidence" value="ECO:0007669"/>
    <property type="project" value="TreeGrafter"/>
</dbReference>
<protein>
    <recommendedName>
        <fullName evidence="4">Ig-like domain-containing protein</fullName>
    </recommendedName>
</protein>
<feature type="domain" description="Ig-like" evidence="4">
    <location>
        <begin position="108"/>
        <end position="178"/>
    </location>
</feature>
<accession>A0AA88NMI8</accession>
<sequence length="258" mass="29044">MFYFSSYISVFYFTFQLEAAKLIIHPSRSQFFFYDSVNLTCVVPENSSRWTIMRNTSSQISEPCNHVWGVLHDSLCKIEDAYPSDSGEYWCESEYGESSDIININVTDGFVILESPALPVTEGETVTLFCSYKEEENKEATSNFSANFYKDGVLIRHTTAGNLNLSTVSKSDEGFYKCEHPTKGESPMSWLAVTSKVKTQFPPPPPSMSLSSLVCTIVLVVLYKLMLLVCVNVHRKHSKGRSSSGSHIYFCTKICQDT</sequence>
<keyword evidence="3" id="KW-0812">Transmembrane</keyword>
<dbReference type="InterPro" id="IPR003599">
    <property type="entry name" value="Ig_sub"/>
</dbReference>
<dbReference type="Gene3D" id="2.60.40.10">
    <property type="entry name" value="Immunoglobulins"/>
    <property type="match status" value="2"/>
</dbReference>
<evidence type="ECO:0000256" key="1">
    <source>
        <dbReference type="ARBA" id="ARBA00022729"/>
    </source>
</evidence>
<evidence type="ECO:0000259" key="4">
    <source>
        <dbReference type="PROSITE" id="PS50835"/>
    </source>
</evidence>
<organism evidence="5 6">
    <name type="scientific">Channa striata</name>
    <name type="common">Snakehead murrel</name>
    <name type="synonym">Ophicephalus striatus</name>
    <dbReference type="NCBI Taxonomy" id="64152"/>
    <lineage>
        <taxon>Eukaryota</taxon>
        <taxon>Metazoa</taxon>
        <taxon>Chordata</taxon>
        <taxon>Craniata</taxon>
        <taxon>Vertebrata</taxon>
        <taxon>Euteleostomi</taxon>
        <taxon>Actinopterygii</taxon>
        <taxon>Neopterygii</taxon>
        <taxon>Teleostei</taxon>
        <taxon>Neoteleostei</taxon>
        <taxon>Acanthomorphata</taxon>
        <taxon>Anabantaria</taxon>
        <taxon>Anabantiformes</taxon>
        <taxon>Channoidei</taxon>
        <taxon>Channidae</taxon>
        <taxon>Channa</taxon>
    </lineage>
</organism>
<dbReference type="GO" id="GO:0004888">
    <property type="term" value="F:transmembrane signaling receptor activity"/>
    <property type="evidence" value="ECO:0007669"/>
    <property type="project" value="TreeGrafter"/>
</dbReference>
<proteinExistence type="predicted"/>
<evidence type="ECO:0000313" key="5">
    <source>
        <dbReference type="EMBL" id="KAK2862837.1"/>
    </source>
</evidence>
<name>A0AA88NMI8_CHASR</name>
<evidence type="ECO:0000256" key="3">
    <source>
        <dbReference type="SAM" id="Phobius"/>
    </source>
</evidence>
<dbReference type="GO" id="GO:0009897">
    <property type="term" value="C:external side of plasma membrane"/>
    <property type="evidence" value="ECO:0007669"/>
    <property type="project" value="TreeGrafter"/>
</dbReference>
<comment type="caution">
    <text evidence="5">The sequence shown here is derived from an EMBL/GenBank/DDBJ whole genome shotgun (WGS) entry which is preliminary data.</text>
</comment>
<dbReference type="SMART" id="SM00409">
    <property type="entry name" value="IG"/>
    <property type="match status" value="2"/>
</dbReference>
<dbReference type="PROSITE" id="PS50835">
    <property type="entry name" value="IG_LIKE"/>
    <property type="match status" value="1"/>
</dbReference>
<dbReference type="AlphaFoldDB" id="A0AA88NMI8"/>
<dbReference type="EMBL" id="JAUPFM010000001">
    <property type="protein sequence ID" value="KAK2862837.1"/>
    <property type="molecule type" value="Genomic_DNA"/>
</dbReference>
<dbReference type="GO" id="GO:0006955">
    <property type="term" value="P:immune response"/>
    <property type="evidence" value="ECO:0007669"/>
    <property type="project" value="TreeGrafter"/>
</dbReference>
<keyword evidence="1" id="KW-0732">Signal</keyword>
<dbReference type="InterPro" id="IPR013783">
    <property type="entry name" value="Ig-like_fold"/>
</dbReference>
<gene>
    <name evidence="5" type="ORF">Q5P01_002370</name>
</gene>
<feature type="transmembrane region" description="Helical" evidence="3">
    <location>
        <begin position="210"/>
        <end position="233"/>
    </location>
</feature>
<keyword evidence="2" id="KW-1015">Disulfide bond</keyword>
<dbReference type="PANTHER" id="PTHR11481:SF64">
    <property type="entry name" value="FC RECEPTOR-LIKE PROTEIN 4"/>
    <property type="match status" value="1"/>
</dbReference>
<dbReference type="Proteomes" id="UP001187415">
    <property type="component" value="Unassembled WGS sequence"/>
</dbReference>
<keyword evidence="3" id="KW-1133">Transmembrane helix</keyword>
<dbReference type="InterPro" id="IPR050488">
    <property type="entry name" value="Ig_Fc_receptor"/>
</dbReference>
<keyword evidence="6" id="KW-1185">Reference proteome</keyword>
<evidence type="ECO:0000256" key="2">
    <source>
        <dbReference type="ARBA" id="ARBA00023157"/>
    </source>
</evidence>
<dbReference type="InterPro" id="IPR007110">
    <property type="entry name" value="Ig-like_dom"/>
</dbReference>
<dbReference type="Pfam" id="PF13895">
    <property type="entry name" value="Ig_2"/>
    <property type="match status" value="1"/>
</dbReference>